<dbReference type="RefSeq" id="WP_079564758.1">
    <property type="nucleotide sequence ID" value="NZ_LT670818.1"/>
</dbReference>
<dbReference type="InterPro" id="IPR032808">
    <property type="entry name" value="DoxX"/>
</dbReference>
<accession>A0A1M5HER0</accession>
<evidence type="ECO:0000313" key="6">
    <source>
        <dbReference type="EMBL" id="SHG14445.1"/>
    </source>
</evidence>
<dbReference type="GO" id="GO:0016020">
    <property type="term" value="C:membrane"/>
    <property type="evidence" value="ECO:0007669"/>
    <property type="project" value="UniProtKB-SubCell"/>
</dbReference>
<evidence type="ECO:0000256" key="2">
    <source>
        <dbReference type="ARBA" id="ARBA00022692"/>
    </source>
</evidence>
<name>A0A1M5HER0_9BRAD</name>
<protein>
    <submittedName>
        <fullName evidence="6">DoxX-like family protein</fullName>
    </submittedName>
</protein>
<proteinExistence type="predicted"/>
<organism evidence="6 7">
    <name type="scientific">Bradyrhizobium erythrophlei</name>
    <dbReference type="NCBI Taxonomy" id="1437360"/>
    <lineage>
        <taxon>Bacteria</taxon>
        <taxon>Pseudomonadati</taxon>
        <taxon>Pseudomonadota</taxon>
        <taxon>Alphaproteobacteria</taxon>
        <taxon>Hyphomicrobiales</taxon>
        <taxon>Nitrobacteraceae</taxon>
        <taxon>Bradyrhizobium</taxon>
    </lineage>
</organism>
<reference evidence="6 7" key="1">
    <citation type="submission" date="2016-11" db="EMBL/GenBank/DDBJ databases">
        <authorList>
            <person name="Jaros S."/>
            <person name="Januszkiewicz K."/>
            <person name="Wedrychowicz H."/>
        </authorList>
    </citation>
    <scope>NUCLEOTIDE SEQUENCE [LARGE SCALE GENOMIC DNA]</scope>
    <source>
        <strain evidence="6 7">GAS242</strain>
    </source>
</reference>
<dbReference type="AlphaFoldDB" id="A0A1M5HER0"/>
<keyword evidence="3 5" id="KW-1133">Transmembrane helix</keyword>
<dbReference type="Pfam" id="PF13564">
    <property type="entry name" value="DoxX_2"/>
    <property type="match status" value="1"/>
</dbReference>
<feature type="transmembrane region" description="Helical" evidence="5">
    <location>
        <begin position="103"/>
        <end position="119"/>
    </location>
</feature>
<dbReference type="OrthoDB" id="3576439at2"/>
<evidence type="ECO:0000313" key="7">
    <source>
        <dbReference type="Proteomes" id="UP000190675"/>
    </source>
</evidence>
<sequence>MSATSIQSVRARRRIGAWTLQGILAAAFLAAGFAKMAGVPFMVDLFAQIGLGQWFRIATGIVEVAGAVALLVPGLASIGALWLGFTMVCAVATHVFVLHTSPVPAIVLGVLNAVVVYLRRDELVALLHRIKG</sequence>
<gene>
    <name evidence="6" type="ORF">SAMN05444169_0780</name>
</gene>
<evidence type="ECO:0000256" key="1">
    <source>
        <dbReference type="ARBA" id="ARBA00004141"/>
    </source>
</evidence>
<keyword evidence="4 5" id="KW-0472">Membrane</keyword>
<keyword evidence="2 5" id="KW-0812">Transmembrane</keyword>
<evidence type="ECO:0000256" key="4">
    <source>
        <dbReference type="ARBA" id="ARBA00023136"/>
    </source>
</evidence>
<comment type="subcellular location">
    <subcellularLocation>
        <location evidence="1">Membrane</location>
        <topology evidence="1">Multi-pass membrane protein</topology>
    </subcellularLocation>
</comment>
<evidence type="ECO:0000256" key="5">
    <source>
        <dbReference type="SAM" id="Phobius"/>
    </source>
</evidence>
<dbReference type="Proteomes" id="UP000190675">
    <property type="component" value="Chromosome I"/>
</dbReference>
<feature type="transmembrane region" description="Helical" evidence="5">
    <location>
        <begin position="15"/>
        <end position="34"/>
    </location>
</feature>
<dbReference type="EMBL" id="LT670818">
    <property type="protein sequence ID" value="SHG14445.1"/>
    <property type="molecule type" value="Genomic_DNA"/>
</dbReference>
<evidence type="ECO:0000256" key="3">
    <source>
        <dbReference type="ARBA" id="ARBA00022989"/>
    </source>
</evidence>